<dbReference type="Gramene" id="TraesCS7A02G272300.1">
    <property type="protein sequence ID" value="TraesCS7A02G272300.1"/>
    <property type="gene ID" value="TraesCS7A02G272300"/>
</dbReference>
<dbReference type="EnsemblPlants" id="TraesCS7A02G272300.1">
    <property type="protein sequence ID" value="TraesCS7A02G272300.1"/>
    <property type="gene ID" value="TraesCS7A02G272300"/>
</dbReference>
<proteinExistence type="predicted"/>
<dbReference type="AlphaFoldDB" id="A0A3B6RET3"/>
<sequence>MMKKPNFSYVALLRGYIDLNRGSHSINAQGQESCSYVSDIGQAAVRECSSILEKISSFKMKMMKMKKLLTCNSDFLCLYLQE</sequence>
<dbReference type="Gramene" id="TraesJUL7A03G03938670.1">
    <property type="protein sequence ID" value="TraesJUL7A03G03938670.1"/>
    <property type="gene ID" value="TraesJUL7A03G03938670"/>
</dbReference>
<keyword evidence="2" id="KW-1185">Reference proteome</keyword>
<dbReference type="Gramene" id="TraesSYM7A03G03854740.1">
    <property type="protein sequence ID" value="TraesSYM7A03G03854740.1"/>
    <property type="gene ID" value="TraesSYM7A03G03854740"/>
</dbReference>
<dbReference type="Gramene" id="TraesCLE_scaffold_073628_01G000200.1">
    <property type="protein sequence ID" value="TraesCLE_scaffold_073628_01G000200.1"/>
    <property type="gene ID" value="TraesCLE_scaffold_073628_01G000200"/>
</dbReference>
<protein>
    <submittedName>
        <fullName evidence="1">Uncharacterized protein</fullName>
    </submittedName>
</protein>
<reference evidence="1" key="2">
    <citation type="submission" date="2018-10" db="UniProtKB">
        <authorList>
            <consortium name="EnsemblPlants"/>
        </authorList>
    </citation>
    <scope>IDENTIFICATION</scope>
</reference>
<dbReference type="Gramene" id="TraesCAD_scaffold_034873_01G000100.1">
    <property type="protein sequence ID" value="TraesCAD_scaffold_034873_01G000100.1"/>
    <property type="gene ID" value="TraesCAD_scaffold_034873_01G000100"/>
</dbReference>
<dbReference type="Gramene" id="TraesROB_scaffold_049005_01G000100.1">
    <property type="protein sequence ID" value="TraesROB_scaffold_049005_01G000100.1"/>
    <property type="gene ID" value="TraesROB_scaffold_049005_01G000100"/>
</dbReference>
<dbReference type="Gramene" id="TraesLAC7A03G03855950.1">
    <property type="protein sequence ID" value="TraesLAC7A03G03855950.1"/>
    <property type="gene ID" value="TraesLAC7A03G03855950"/>
</dbReference>
<organism evidence="1">
    <name type="scientific">Triticum aestivum</name>
    <name type="common">Wheat</name>
    <dbReference type="NCBI Taxonomy" id="4565"/>
    <lineage>
        <taxon>Eukaryota</taxon>
        <taxon>Viridiplantae</taxon>
        <taxon>Streptophyta</taxon>
        <taxon>Embryophyta</taxon>
        <taxon>Tracheophyta</taxon>
        <taxon>Spermatophyta</taxon>
        <taxon>Magnoliopsida</taxon>
        <taxon>Liliopsida</taxon>
        <taxon>Poales</taxon>
        <taxon>Poaceae</taxon>
        <taxon>BOP clade</taxon>
        <taxon>Pooideae</taxon>
        <taxon>Triticodae</taxon>
        <taxon>Triticeae</taxon>
        <taxon>Triticinae</taxon>
        <taxon>Triticum</taxon>
    </lineage>
</organism>
<dbReference type="Proteomes" id="UP000019116">
    <property type="component" value="Chromosome 7A"/>
</dbReference>
<reference evidence="1" key="1">
    <citation type="submission" date="2018-08" db="EMBL/GenBank/DDBJ databases">
        <authorList>
            <person name="Rossello M."/>
        </authorList>
    </citation>
    <scope>NUCLEOTIDE SEQUENCE [LARGE SCALE GENOMIC DNA]</scope>
    <source>
        <strain evidence="1">cv. Chinese Spring</strain>
    </source>
</reference>
<dbReference type="Gramene" id="TraesARI7A03G03874910.1">
    <property type="protein sequence ID" value="TraesARI7A03G03874910.1"/>
    <property type="gene ID" value="TraesARI7A03G03874910"/>
</dbReference>
<accession>A0A3B6RET3</accession>
<evidence type="ECO:0000313" key="1">
    <source>
        <dbReference type="EnsemblPlants" id="TraesCS7A02G272300.1"/>
    </source>
</evidence>
<name>A0A3B6RET3_WHEAT</name>
<evidence type="ECO:0000313" key="2">
    <source>
        <dbReference type="Proteomes" id="UP000019116"/>
    </source>
</evidence>
<dbReference type="Gramene" id="TraesNOR7A03G03946120.1">
    <property type="protein sequence ID" value="TraesNOR7A03G03946120.1"/>
    <property type="gene ID" value="TraesNOR7A03G03946120"/>
</dbReference>
<dbReference type="Gramene" id="TraesCS7A03G0635800.1">
    <property type="protein sequence ID" value="TraesCS7A03G0635800.1.CDS"/>
    <property type="gene ID" value="TraesCS7A03G0635800"/>
</dbReference>